<gene>
    <name evidence="1" type="ORF">GDO81_022593</name>
</gene>
<keyword evidence="2" id="KW-1185">Reference proteome</keyword>
<name>A0AAV6YQX2_ENGPU</name>
<dbReference type="AlphaFoldDB" id="A0AAV6YQX2"/>
<protein>
    <submittedName>
        <fullName evidence="1">Uncharacterized protein</fullName>
    </submittedName>
</protein>
<dbReference type="Proteomes" id="UP000824782">
    <property type="component" value="Unassembled WGS sequence"/>
</dbReference>
<organism evidence="1 2">
    <name type="scientific">Engystomops pustulosus</name>
    <name type="common">Tungara frog</name>
    <name type="synonym">Physalaemus pustulosus</name>
    <dbReference type="NCBI Taxonomy" id="76066"/>
    <lineage>
        <taxon>Eukaryota</taxon>
        <taxon>Metazoa</taxon>
        <taxon>Chordata</taxon>
        <taxon>Craniata</taxon>
        <taxon>Vertebrata</taxon>
        <taxon>Euteleostomi</taxon>
        <taxon>Amphibia</taxon>
        <taxon>Batrachia</taxon>
        <taxon>Anura</taxon>
        <taxon>Neobatrachia</taxon>
        <taxon>Hyloidea</taxon>
        <taxon>Leptodactylidae</taxon>
        <taxon>Leiuperinae</taxon>
        <taxon>Engystomops</taxon>
    </lineage>
</organism>
<sequence>MWFTLLSTSHRSSFRSKSIAWKCLILCKFLEALHRLIPVSFVRFLVKYYHGMERFYWIPITDGHTYKLSIEAHCYISLNPT</sequence>
<proteinExistence type="predicted"/>
<evidence type="ECO:0000313" key="1">
    <source>
        <dbReference type="EMBL" id="KAG8538473.1"/>
    </source>
</evidence>
<dbReference type="EMBL" id="WNYA01020910">
    <property type="protein sequence ID" value="KAG8538473.1"/>
    <property type="molecule type" value="Genomic_DNA"/>
</dbReference>
<evidence type="ECO:0000313" key="2">
    <source>
        <dbReference type="Proteomes" id="UP000824782"/>
    </source>
</evidence>
<comment type="caution">
    <text evidence="1">The sequence shown here is derived from an EMBL/GenBank/DDBJ whole genome shotgun (WGS) entry which is preliminary data.</text>
</comment>
<accession>A0AAV6YQX2</accession>
<reference evidence="1" key="1">
    <citation type="thesis" date="2020" institute="ProQuest LLC" country="789 East Eisenhower Parkway, Ann Arbor, MI, USA">
        <title>Comparative Genomics and Chromosome Evolution.</title>
        <authorList>
            <person name="Mudd A.B."/>
        </authorList>
    </citation>
    <scope>NUCLEOTIDE SEQUENCE</scope>
    <source>
        <strain evidence="1">237g6f4</strain>
        <tissue evidence="1">Blood</tissue>
    </source>
</reference>